<dbReference type="InterPro" id="IPR001969">
    <property type="entry name" value="Aspartic_peptidase_AS"/>
</dbReference>
<dbReference type="GO" id="GO:0004190">
    <property type="term" value="F:aspartic-type endopeptidase activity"/>
    <property type="evidence" value="ECO:0007669"/>
    <property type="project" value="InterPro"/>
</dbReference>
<evidence type="ECO:0000256" key="1">
    <source>
        <dbReference type="ARBA" id="ARBA00022801"/>
    </source>
</evidence>
<dbReference type="Pfam" id="PF13975">
    <property type="entry name" value="gag-asp_proteas"/>
    <property type="match status" value="1"/>
</dbReference>
<evidence type="ECO:0000313" key="3">
    <source>
        <dbReference type="EMBL" id="KKK64403.1"/>
    </source>
</evidence>
<sequence>PQEMLIVVPGEDLPQGEWVNLLASVDAEEDRVRGDWRFVNNQLTNAGQEFSRLMLPVSLEGSYDLMTEFVRLSGKDTVCLVLPVGQRACRLCLSGRQGAVHGLENIDGRQINDALNTQLMIDTGASFTVLPNNVFQALRPIPDYIDSLNINTANGQVIAKRYQLDSILIGQQYIENFEVLVIDNHSGYGLLGMNFLQLFKFNINQQTNQLELAK</sequence>
<gene>
    <name evidence="3" type="ORF">LCGC14_2984540</name>
</gene>
<comment type="caution">
    <text evidence="3">The sequence shown here is derived from an EMBL/GenBank/DDBJ whole genome shotgun (WGS) entry which is preliminary data.</text>
</comment>
<feature type="non-terminal residue" evidence="3">
    <location>
        <position position="1"/>
    </location>
</feature>
<proteinExistence type="predicted"/>
<dbReference type="Gene3D" id="2.40.70.10">
    <property type="entry name" value="Acid Proteases"/>
    <property type="match status" value="1"/>
</dbReference>
<dbReference type="InterPro" id="IPR021109">
    <property type="entry name" value="Peptidase_aspartic_dom_sf"/>
</dbReference>
<dbReference type="AlphaFoldDB" id="A0A0F8X6J9"/>
<dbReference type="CDD" id="cd05483">
    <property type="entry name" value="retropepsin_like_bacteria"/>
    <property type="match status" value="1"/>
</dbReference>
<dbReference type="EMBL" id="LAZR01061037">
    <property type="protein sequence ID" value="KKK64403.1"/>
    <property type="molecule type" value="Genomic_DNA"/>
</dbReference>
<dbReference type="PROSITE" id="PS00141">
    <property type="entry name" value="ASP_PROTEASE"/>
    <property type="match status" value="1"/>
</dbReference>
<dbReference type="InterPro" id="IPR001995">
    <property type="entry name" value="Peptidase_A2_cat"/>
</dbReference>
<keyword evidence="1" id="KW-0378">Hydrolase</keyword>
<accession>A0A0F8X6J9</accession>
<name>A0A0F8X6J9_9ZZZZ</name>
<organism evidence="3">
    <name type="scientific">marine sediment metagenome</name>
    <dbReference type="NCBI Taxonomy" id="412755"/>
    <lineage>
        <taxon>unclassified sequences</taxon>
        <taxon>metagenomes</taxon>
        <taxon>ecological metagenomes</taxon>
    </lineage>
</organism>
<feature type="domain" description="Peptidase A2" evidence="2">
    <location>
        <begin position="117"/>
        <end position="195"/>
    </location>
</feature>
<dbReference type="PROSITE" id="PS50175">
    <property type="entry name" value="ASP_PROT_RETROV"/>
    <property type="match status" value="1"/>
</dbReference>
<dbReference type="InterPro" id="IPR034122">
    <property type="entry name" value="Retropepsin-like_bacterial"/>
</dbReference>
<dbReference type="SUPFAM" id="SSF50630">
    <property type="entry name" value="Acid proteases"/>
    <property type="match status" value="1"/>
</dbReference>
<protein>
    <recommendedName>
        <fullName evidence="2">Peptidase A2 domain-containing protein</fullName>
    </recommendedName>
</protein>
<dbReference type="GO" id="GO:0006508">
    <property type="term" value="P:proteolysis"/>
    <property type="evidence" value="ECO:0007669"/>
    <property type="project" value="InterPro"/>
</dbReference>
<reference evidence="3" key="1">
    <citation type="journal article" date="2015" name="Nature">
        <title>Complex archaea that bridge the gap between prokaryotes and eukaryotes.</title>
        <authorList>
            <person name="Spang A."/>
            <person name="Saw J.H."/>
            <person name="Jorgensen S.L."/>
            <person name="Zaremba-Niedzwiedzka K."/>
            <person name="Martijn J."/>
            <person name="Lind A.E."/>
            <person name="van Eijk R."/>
            <person name="Schleper C."/>
            <person name="Guy L."/>
            <person name="Ettema T.J."/>
        </authorList>
    </citation>
    <scope>NUCLEOTIDE SEQUENCE</scope>
</reference>
<evidence type="ECO:0000259" key="2">
    <source>
        <dbReference type="PROSITE" id="PS50175"/>
    </source>
</evidence>